<dbReference type="AlphaFoldDB" id="A0A834G3G2"/>
<dbReference type="GO" id="GO:0003700">
    <property type="term" value="F:DNA-binding transcription factor activity"/>
    <property type="evidence" value="ECO:0007669"/>
    <property type="project" value="InterPro"/>
</dbReference>
<dbReference type="InterPro" id="IPR050913">
    <property type="entry name" value="AP2/ERF_ERF"/>
</dbReference>
<dbReference type="PROSITE" id="PS51032">
    <property type="entry name" value="AP2_ERF"/>
    <property type="match status" value="1"/>
</dbReference>
<evidence type="ECO:0000256" key="2">
    <source>
        <dbReference type="ARBA" id="ARBA00023015"/>
    </source>
</evidence>
<dbReference type="GO" id="GO:0005634">
    <property type="term" value="C:nucleus"/>
    <property type="evidence" value="ECO:0007669"/>
    <property type="project" value="UniProtKB-SubCell"/>
</dbReference>
<dbReference type="PANTHER" id="PTHR31194:SF62">
    <property type="entry name" value="ETHYLENE-RESPONSIVE TRANSCRIPTION FACTOR ERF118"/>
    <property type="match status" value="1"/>
</dbReference>
<evidence type="ECO:0000259" key="7">
    <source>
        <dbReference type="PROSITE" id="PS51032"/>
    </source>
</evidence>
<evidence type="ECO:0000256" key="4">
    <source>
        <dbReference type="ARBA" id="ARBA00023163"/>
    </source>
</evidence>
<dbReference type="PANTHER" id="PTHR31194">
    <property type="entry name" value="SHN SHINE , DNA BINDING / TRANSCRIPTION FACTOR"/>
    <property type="match status" value="1"/>
</dbReference>
<evidence type="ECO:0000313" key="8">
    <source>
        <dbReference type="EMBL" id="KAF7123704.1"/>
    </source>
</evidence>
<dbReference type="InterPro" id="IPR036955">
    <property type="entry name" value="AP2/ERF_dom_sf"/>
</dbReference>
<dbReference type="PRINTS" id="PR00367">
    <property type="entry name" value="ETHRSPELEMNT"/>
</dbReference>
<sequence length="342" mass="37894">MPDPPSNQLTPCPKSRAKAFSSQENTRKMKRIRVICNDPYATDSSDDEGSNEKPCGPKRMVQEISIPLFGFKQLKNAESENSCQDSNNGERTPKKKRVLTKTPNQNTCGSKYRGVRQRRWGKWAAEIRDPFQRRRVWLGTYDSAEEAARAYDTKKLEFESKAAAAAAAASEKSEFNPSSIAAVSEESVSTSHTSPSSVLELDSASQFDGKCNETVINGGVVTSPVVFGFENEFGDKVLDSLAVDRTLVPQTETKEDEQRMPNAVDMDELLVSQIGEGLDLGMDLESLFLDDFTPLFDDFGSLEDLQMCGFEDNAPTDLPDFDFELGNEELAWIGEPLNIPCL</sequence>
<evidence type="ECO:0000313" key="9">
    <source>
        <dbReference type="Proteomes" id="UP000626092"/>
    </source>
</evidence>
<accession>A0A834G3G2</accession>
<feature type="compositionally biased region" description="Polar residues" evidence="6">
    <location>
        <begin position="79"/>
        <end position="90"/>
    </location>
</feature>
<evidence type="ECO:0000256" key="6">
    <source>
        <dbReference type="SAM" id="MobiDB-lite"/>
    </source>
</evidence>
<comment type="caution">
    <text evidence="8">The sequence shown here is derived from an EMBL/GenBank/DDBJ whole genome shotgun (WGS) entry which is preliminary data.</text>
</comment>
<keyword evidence="9" id="KW-1185">Reference proteome</keyword>
<gene>
    <name evidence="8" type="ORF">RHSIM_Rhsim12G0083300</name>
</gene>
<feature type="compositionally biased region" description="Polar residues" evidence="6">
    <location>
        <begin position="1"/>
        <end position="10"/>
    </location>
</feature>
<protein>
    <recommendedName>
        <fullName evidence="7">AP2/ERF domain-containing protein</fullName>
    </recommendedName>
</protein>
<dbReference type="CDD" id="cd00018">
    <property type="entry name" value="AP2"/>
    <property type="match status" value="1"/>
</dbReference>
<keyword evidence="4" id="KW-0804">Transcription</keyword>
<dbReference type="Pfam" id="PF00847">
    <property type="entry name" value="AP2"/>
    <property type="match status" value="1"/>
</dbReference>
<evidence type="ECO:0000256" key="1">
    <source>
        <dbReference type="ARBA" id="ARBA00004123"/>
    </source>
</evidence>
<evidence type="ECO:0000256" key="3">
    <source>
        <dbReference type="ARBA" id="ARBA00023125"/>
    </source>
</evidence>
<dbReference type="EMBL" id="WJXA01000012">
    <property type="protein sequence ID" value="KAF7123704.1"/>
    <property type="molecule type" value="Genomic_DNA"/>
</dbReference>
<dbReference type="Gene3D" id="3.30.730.10">
    <property type="entry name" value="AP2/ERF domain"/>
    <property type="match status" value="1"/>
</dbReference>
<feature type="domain" description="AP2/ERF" evidence="7">
    <location>
        <begin position="111"/>
        <end position="176"/>
    </location>
</feature>
<dbReference type="SUPFAM" id="SSF54171">
    <property type="entry name" value="DNA-binding domain"/>
    <property type="match status" value="1"/>
</dbReference>
<feature type="region of interest" description="Disordered" evidence="6">
    <location>
        <begin position="1"/>
        <end position="59"/>
    </location>
</feature>
<reference evidence="8" key="1">
    <citation type="submission" date="2019-11" db="EMBL/GenBank/DDBJ databases">
        <authorList>
            <person name="Liu Y."/>
            <person name="Hou J."/>
            <person name="Li T.-Q."/>
            <person name="Guan C.-H."/>
            <person name="Wu X."/>
            <person name="Wu H.-Z."/>
            <person name="Ling F."/>
            <person name="Zhang R."/>
            <person name="Shi X.-G."/>
            <person name="Ren J.-P."/>
            <person name="Chen E.-F."/>
            <person name="Sun J.-M."/>
        </authorList>
    </citation>
    <scope>NUCLEOTIDE SEQUENCE</scope>
    <source>
        <strain evidence="8">Adult_tree_wgs_1</strain>
        <tissue evidence="8">Leaves</tissue>
    </source>
</reference>
<dbReference type="Proteomes" id="UP000626092">
    <property type="component" value="Unassembled WGS sequence"/>
</dbReference>
<organism evidence="8 9">
    <name type="scientific">Rhododendron simsii</name>
    <name type="common">Sims's rhododendron</name>
    <dbReference type="NCBI Taxonomy" id="118357"/>
    <lineage>
        <taxon>Eukaryota</taxon>
        <taxon>Viridiplantae</taxon>
        <taxon>Streptophyta</taxon>
        <taxon>Embryophyta</taxon>
        <taxon>Tracheophyta</taxon>
        <taxon>Spermatophyta</taxon>
        <taxon>Magnoliopsida</taxon>
        <taxon>eudicotyledons</taxon>
        <taxon>Gunneridae</taxon>
        <taxon>Pentapetalae</taxon>
        <taxon>asterids</taxon>
        <taxon>Ericales</taxon>
        <taxon>Ericaceae</taxon>
        <taxon>Ericoideae</taxon>
        <taxon>Rhodoreae</taxon>
        <taxon>Rhododendron</taxon>
    </lineage>
</organism>
<keyword evidence="3" id="KW-0238">DNA-binding</keyword>
<name>A0A834G3G2_RHOSS</name>
<dbReference type="InterPro" id="IPR016177">
    <property type="entry name" value="DNA-bd_dom_sf"/>
</dbReference>
<feature type="region of interest" description="Disordered" evidence="6">
    <location>
        <begin position="77"/>
        <end position="111"/>
    </location>
</feature>
<evidence type="ECO:0000256" key="5">
    <source>
        <dbReference type="ARBA" id="ARBA00023242"/>
    </source>
</evidence>
<keyword evidence="5" id="KW-0539">Nucleus</keyword>
<dbReference type="GO" id="GO:0003677">
    <property type="term" value="F:DNA binding"/>
    <property type="evidence" value="ECO:0007669"/>
    <property type="project" value="UniProtKB-KW"/>
</dbReference>
<dbReference type="InterPro" id="IPR001471">
    <property type="entry name" value="AP2/ERF_dom"/>
</dbReference>
<dbReference type="OrthoDB" id="1917565at2759"/>
<proteinExistence type="predicted"/>
<dbReference type="SMART" id="SM00380">
    <property type="entry name" value="AP2"/>
    <property type="match status" value="1"/>
</dbReference>
<keyword evidence="2" id="KW-0805">Transcription regulation</keyword>
<comment type="subcellular location">
    <subcellularLocation>
        <location evidence="1">Nucleus</location>
    </subcellularLocation>
</comment>